<dbReference type="InterPro" id="IPR015495">
    <property type="entry name" value="Myb_TF_plants"/>
</dbReference>
<dbReference type="EnsemblPlants" id="Kaladp0868s0040.2.v1.1">
    <property type="protein sequence ID" value="Kaladp0868s0040.2.v1.1"/>
    <property type="gene ID" value="Kaladp0868s0040.v1.1"/>
</dbReference>
<dbReference type="GO" id="GO:0080090">
    <property type="term" value="P:regulation of primary metabolic process"/>
    <property type="evidence" value="ECO:0007669"/>
    <property type="project" value="UniProtKB-ARBA"/>
</dbReference>
<keyword evidence="3" id="KW-0805">Transcription regulation</keyword>
<dbReference type="CDD" id="cd00167">
    <property type="entry name" value="SANT"/>
    <property type="match status" value="2"/>
</dbReference>
<organism evidence="10 11">
    <name type="scientific">Kalanchoe fedtschenkoi</name>
    <name type="common">Lavender scallops</name>
    <name type="synonym">South American air plant</name>
    <dbReference type="NCBI Taxonomy" id="63787"/>
    <lineage>
        <taxon>Eukaryota</taxon>
        <taxon>Viridiplantae</taxon>
        <taxon>Streptophyta</taxon>
        <taxon>Embryophyta</taxon>
        <taxon>Tracheophyta</taxon>
        <taxon>Spermatophyta</taxon>
        <taxon>Magnoliopsida</taxon>
        <taxon>eudicotyledons</taxon>
        <taxon>Gunneridae</taxon>
        <taxon>Pentapetalae</taxon>
        <taxon>Saxifragales</taxon>
        <taxon>Crassulaceae</taxon>
        <taxon>Kalanchoe</taxon>
    </lineage>
</organism>
<dbReference type="PANTHER" id="PTHR47999:SF24">
    <property type="entry name" value="TRANSCRIPTION FACTOR MYB90"/>
    <property type="match status" value="1"/>
</dbReference>
<dbReference type="SUPFAM" id="SSF46689">
    <property type="entry name" value="Homeodomain-like"/>
    <property type="match status" value="1"/>
</dbReference>
<name>A0A7N1A7I8_KALFE</name>
<comment type="subcellular location">
    <subcellularLocation>
        <location evidence="1">Nucleus</location>
    </subcellularLocation>
</comment>
<dbReference type="Proteomes" id="UP000594263">
    <property type="component" value="Unplaced"/>
</dbReference>
<dbReference type="PANTHER" id="PTHR47999">
    <property type="entry name" value="TRANSCRIPTION FACTOR MYB8-RELATED-RELATED"/>
    <property type="match status" value="1"/>
</dbReference>
<evidence type="ECO:0000256" key="3">
    <source>
        <dbReference type="ARBA" id="ARBA00023015"/>
    </source>
</evidence>
<keyword evidence="7" id="KW-0539">Nucleus</keyword>
<proteinExistence type="predicted"/>
<keyword evidence="4" id="KW-0238">DNA-binding</keyword>
<keyword evidence="2" id="KW-0677">Repeat</keyword>
<feature type="domain" description="HTH myb-type" evidence="9">
    <location>
        <begin position="62"/>
        <end position="116"/>
    </location>
</feature>
<evidence type="ECO:0000256" key="4">
    <source>
        <dbReference type="ARBA" id="ARBA00023125"/>
    </source>
</evidence>
<sequence>MLAAEHDGPRGVRKGAWSEEEDALLRECIDKNGEGKWHLVPLKSGLNRCRKSCRLRWLNYLKPNIRRGKFSEDEVDLLLRLHKLLGNRWSLIAGRLPGRTANDVKNYWNTHLRKKTMLRLQAAAAAADCHRATTKVIRPRPQTFSKTLRVQCMRSSQQQQQAAPAAGLLQHTTTSTTAVSKLEGHHDNNANPDAAEEQIQWWKSLLDDQLSDGQEVAAAALASESRSDDHVSYEIWAAEDQSGDRPEETGLMTGEVAFDIELWDFLADDEAQATSNLLQGPSS</sequence>
<dbReference type="InterPro" id="IPR017930">
    <property type="entry name" value="Myb_dom"/>
</dbReference>
<evidence type="ECO:0000313" key="10">
    <source>
        <dbReference type="EnsemblPlants" id="Kaladp0868s0040.2.v1.1"/>
    </source>
</evidence>
<keyword evidence="11" id="KW-1185">Reference proteome</keyword>
<keyword evidence="6" id="KW-0804">Transcription</keyword>
<evidence type="ECO:0000256" key="6">
    <source>
        <dbReference type="ARBA" id="ARBA00023163"/>
    </source>
</evidence>
<evidence type="ECO:0000256" key="5">
    <source>
        <dbReference type="ARBA" id="ARBA00023159"/>
    </source>
</evidence>
<feature type="domain" description="Myb-like" evidence="8">
    <location>
        <begin position="62"/>
        <end position="112"/>
    </location>
</feature>
<keyword evidence="5" id="KW-0010">Activator</keyword>
<reference evidence="10" key="1">
    <citation type="submission" date="2021-01" db="UniProtKB">
        <authorList>
            <consortium name="EnsemblPlants"/>
        </authorList>
    </citation>
    <scope>IDENTIFICATION</scope>
</reference>
<dbReference type="PROSITE" id="PS50090">
    <property type="entry name" value="MYB_LIKE"/>
    <property type="match status" value="2"/>
</dbReference>
<dbReference type="InterPro" id="IPR009057">
    <property type="entry name" value="Homeodomain-like_sf"/>
</dbReference>
<dbReference type="OMA" id="MEMETSC"/>
<feature type="domain" description="HTH myb-type" evidence="9">
    <location>
        <begin position="12"/>
        <end position="61"/>
    </location>
</feature>
<dbReference type="Gene3D" id="1.10.10.60">
    <property type="entry name" value="Homeodomain-like"/>
    <property type="match status" value="2"/>
</dbReference>
<accession>A0A7N1A7I8</accession>
<evidence type="ECO:0000256" key="7">
    <source>
        <dbReference type="ARBA" id="ARBA00023242"/>
    </source>
</evidence>
<dbReference type="PROSITE" id="PS51294">
    <property type="entry name" value="HTH_MYB"/>
    <property type="match status" value="2"/>
</dbReference>
<dbReference type="Pfam" id="PF00249">
    <property type="entry name" value="Myb_DNA-binding"/>
    <property type="match status" value="2"/>
</dbReference>
<evidence type="ECO:0000256" key="2">
    <source>
        <dbReference type="ARBA" id="ARBA00022737"/>
    </source>
</evidence>
<dbReference type="GO" id="GO:0005634">
    <property type="term" value="C:nucleus"/>
    <property type="evidence" value="ECO:0007669"/>
    <property type="project" value="UniProtKB-SubCell"/>
</dbReference>
<evidence type="ECO:0000259" key="9">
    <source>
        <dbReference type="PROSITE" id="PS51294"/>
    </source>
</evidence>
<dbReference type="Gramene" id="Kaladp0868s0040.2.v1.1">
    <property type="protein sequence ID" value="Kaladp0868s0040.2.v1.1"/>
    <property type="gene ID" value="Kaladp0868s0040.v1.1"/>
</dbReference>
<dbReference type="InterPro" id="IPR001005">
    <property type="entry name" value="SANT/Myb"/>
</dbReference>
<evidence type="ECO:0000259" key="8">
    <source>
        <dbReference type="PROSITE" id="PS50090"/>
    </source>
</evidence>
<evidence type="ECO:0000313" key="11">
    <source>
        <dbReference type="Proteomes" id="UP000594263"/>
    </source>
</evidence>
<dbReference type="AlphaFoldDB" id="A0A7N1A7I8"/>
<feature type="domain" description="Myb-like" evidence="8">
    <location>
        <begin position="9"/>
        <end position="61"/>
    </location>
</feature>
<protein>
    <submittedName>
        <fullName evidence="10">Uncharacterized protein</fullName>
    </submittedName>
</protein>
<evidence type="ECO:0000256" key="1">
    <source>
        <dbReference type="ARBA" id="ARBA00004123"/>
    </source>
</evidence>
<dbReference type="GO" id="GO:0003677">
    <property type="term" value="F:DNA binding"/>
    <property type="evidence" value="ECO:0007669"/>
    <property type="project" value="UniProtKB-KW"/>
</dbReference>
<dbReference type="SMART" id="SM00717">
    <property type="entry name" value="SANT"/>
    <property type="match status" value="2"/>
</dbReference>
<dbReference type="FunFam" id="1.10.10.60:FF:000218">
    <property type="entry name" value="Myb transcription factor"/>
    <property type="match status" value="1"/>
</dbReference>